<evidence type="ECO:0000256" key="6">
    <source>
        <dbReference type="ARBA" id="ARBA00023136"/>
    </source>
</evidence>
<dbReference type="GO" id="GO:0005886">
    <property type="term" value="C:plasma membrane"/>
    <property type="evidence" value="ECO:0007669"/>
    <property type="project" value="UniProtKB-SubCell"/>
</dbReference>
<feature type="transmembrane region" description="Helical" evidence="7">
    <location>
        <begin position="9"/>
        <end position="27"/>
    </location>
</feature>
<dbReference type="PANTHER" id="PTHR40074:SF2">
    <property type="entry name" value="O-ACETYLTRANSFERASE WECH"/>
    <property type="match status" value="1"/>
</dbReference>
<name>A0A5Q0Q9Q0_9SPHI</name>
<dbReference type="GO" id="GO:0009246">
    <property type="term" value="P:enterobacterial common antigen biosynthetic process"/>
    <property type="evidence" value="ECO:0007669"/>
    <property type="project" value="TreeGrafter"/>
</dbReference>
<dbReference type="Proteomes" id="UP000326921">
    <property type="component" value="Chromosome"/>
</dbReference>
<feature type="transmembrane region" description="Helical" evidence="7">
    <location>
        <begin position="33"/>
        <end position="57"/>
    </location>
</feature>
<comment type="subcellular location">
    <subcellularLocation>
        <location evidence="1">Cell membrane</location>
        <topology evidence="1">Multi-pass membrane protein</topology>
    </subcellularLocation>
</comment>
<dbReference type="KEGG" id="sphe:GFH32_11070"/>
<accession>A0A5Q0Q9Q0</accession>
<protein>
    <submittedName>
        <fullName evidence="9">Acyltransferase family protein</fullName>
    </submittedName>
</protein>
<feature type="transmembrane region" description="Helical" evidence="7">
    <location>
        <begin position="281"/>
        <end position="301"/>
    </location>
</feature>
<sequence>MERIASLDYYKLFLSLFVVGIHCSLFSDVDGKLAFIFDQGIFRIAVPSFILISGFYFDSINNKERLMQWCSRLIILFVFWTLVYFPFWNVEPKVLIKLIFVLNGYAHLWYIVHMLLAGIVLYYLKDKKWFKPLPTAFALFFVGCVIEYSAVYSFNEKVDTFFRFIVLSYRNFAFVCLPLLIIGYSIKKHGFKISKVAFLFVVFLFLIEILLNAQFSYRYPNPIFDIQFSLILITPLLFMAVKEIKIDSSYGKLISFISSSIYFTHLFIINLLTIYGIQSTVYKWILTIVISLLMAFPIQYLNSKLKYKIL</sequence>
<dbReference type="EMBL" id="CP045652">
    <property type="protein sequence ID" value="QGA26827.1"/>
    <property type="molecule type" value="Genomic_DNA"/>
</dbReference>
<dbReference type="PANTHER" id="PTHR40074">
    <property type="entry name" value="O-ACETYLTRANSFERASE WECH"/>
    <property type="match status" value="1"/>
</dbReference>
<keyword evidence="9" id="KW-0012">Acyltransferase</keyword>
<evidence type="ECO:0000256" key="5">
    <source>
        <dbReference type="ARBA" id="ARBA00022989"/>
    </source>
</evidence>
<gene>
    <name evidence="9" type="ORF">GFH32_11070</name>
</gene>
<proteinExistence type="inferred from homology"/>
<evidence type="ECO:0000313" key="9">
    <source>
        <dbReference type="EMBL" id="QGA26827.1"/>
    </source>
</evidence>
<feature type="transmembrane region" description="Helical" evidence="7">
    <location>
        <begin position="107"/>
        <end position="124"/>
    </location>
</feature>
<evidence type="ECO:0000313" key="10">
    <source>
        <dbReference type="Proteomes" id="UP000326921"/>
    </source>
</evidence>
<keyword evidence="10" id="KW-1185">Reference proteome</keyword>
<feature type="transmembrane region" description="Helical" evidence="7">
    <location>
        <begin position="69"/>
        <end position="87"/>
    </location>
</feature>
<evidence type="ECO:0000256" key="2">
    <source>
        <dbReference type="ARBA" id="ARBA00007400"/>
    </source>
</evidence>
<feature type="transmembrane region" description="Helical" evidence="7">
    <location>
        <begin position="196"/>
        <end position="217"/>
    </location>
</feature>
<dbReference type="GO" id="GO:0016413">
    <property type="term" value="F:O-acetyltransferase activity"/>
    <property type="evidence" value="ECO:0007669"/>
    <property type="project" value="TreeGrafter"/>
</dbReference>
<feature type="transmembrane region" description="Helical" evidence="7">
    <location>
        <begin position="161"/>
        <end position="184"/>
    </location>
</feature>
<comment type="similarity">
    <text evidence="2">Belongs to the acyltransferase 3 family.</text>
</comment>
<keyword evidence="4 7" id="KW-0812">Transmembrane</keyword>
<dbReference type="AlphaFoldDB" id="A0A5Q0Q9Q0"/>
<reference evidence="9 10" key="1">
    <citation type="submission" date="2019-10" db="EMBL/GenBank/DDBJ databases">
        <authorList>
            <person name="Dong K."/>
        </authorList>
    </citation>
    <scope>NUCLEOTIDE SEQUENCE [LARGE SCALE GENOMIC DNA]</scope>
    <source>
        <strain evidence="10">dk4302</strain>
    </source>
</reference>
<organism evidence="9 10">
    <name type="scientific">Sphingobacterium zhuxiongii</name>
    <dbReference type="NCBI Taxonomy" id="2662364"/>
    <lineage>
        <taxon>Bacteria</taxon>
        <taxon>Pseudomonadati</taxon>
        <taxon>Bacteroidota</taxon>
        <taxon>Sphingobacteriia</taxon>
        <taxon>Sphingobacteriales</taxon>
        <taxon>Sphingobacteriaceae</taxon>
        <taxon>Sphingobacterium</taxon>
    </lineage>
</organism>
<keyword evidence="5 7" id="KW-1133">Transmembrane helix</keyword>
<evidence type="ECO:0000256" key="7">
    <source>
        <dbReference type="SAM" id="Phobius"/>
    </source>
</evidence>
<feature type="domain" description="Acyltransferase 3" evidence="8">
    <location>
        <begin position="5"/>
        <end position="297"/>
    </location>
</feature>
<feature type="transmembrane region" description="Helical" evidence="7">
    <location>
        <begin position="223"/>
        <end position="241"/>
    </location>
</feature>
<evidence type="ECO:0000256" key="4">
    <source>
        <dbReference type="ARBA" id="ARBA00022692"/>
    </source>
</evidence>
<dbReference type="InterPro" id="IPR002656">
    <property type="entry name" value="Acyl_transf_3_dom"/>
</dbReference>
<dbReference type="RefSeq" id="WP_153511674.1">
    <property type="nucleotide sequence ID" value="NZ_CP045652.1"/>
</dbReference>
<keyword evidence="3" id="KW-1003">Cell membrane</keyword>
<evidence type="ECO:0000256" key="1">
    <source>
        <dbReference type="ARBA" id="ARBA00004651"/>
    </source>
</evidence>
<feature type="transmembrane region" description="Helical" evidence="7">
    <location>
        <begin position="136"/>
        <end position="155"/>
    </location>
</feature>
<keyword evidence="6 7" id="KW-0472">Membrane</keyword>
<keyword evidence="9" id="KW-0808">Transferase</keyword>
<evidence type="ECO:0000259" key="8">
    <source>
        <dbReference type="Pfam" id="PF01757"/>
    </source>
</evidence>
<dbReference type="Pfam" id="PF01757">
    <property type="entry name" value="Acyl_transf_3"/>
    <property type="match status" value="1"/>
</dbReference>
<evidence type="ECO:0000256" key="3">
    <source>
        <dbReference type="ARBA" id="ARBA00022475"/>
    </source>
</evidence>
<feature type="transmembrane region" description="Helical" evidence="7">
    <location>
        <begin position="253"/>
        <end position="275"/>
    </location>
</feature>